<dbReference type="RefSeq" id="WP_109616100.1">
    <property type="nucleotide sequence ID" value="NZ_QGDO01000001.1"/>
</dbReference>
<dbReference type="Gene3D" id="3.30.450.20">
    <property type="entry name" value="PAS domain"/>
    <property type="match status" value="1"/>
</dbReference>
<keyword evidence="5" id="KW-1185">Reference proteome</keyword>
<dbReference type="SUPFAM" id="SSF81606">
    <property type="entry name" value="PP2C-like"/>
    <property type="match status" value="1"/>
</dbReference>
<dbReference type="CDD" id="cd18773">
    <property type="entry name" value="PDC1_HK_sensor"/>
    <property type="match status" value="1"/>
</dbReference>
<dbReference type="InterPro" id="IPR001932">
    <property type="entry name" value="PPM-type_phosphatase-like_dom"/>
</dbReference>
<dbReference type="AlphaFoldDB" id="A0A315ZIG9"/>
<feature type="transmembrane region" description="Helical" evidence="2">
    <location>
        <begin position="6"/>
        <end position="26"/>
    </location>
</feature>
<dbReference type="EMBL" id="QGDO01000001">
    <property type="protein sequence ID" value="PWJ44618.1"/>
    <property type="molecule type" value="Genomic_DNA"/>
</dbReference>
<dbReference type="GO" id="GO:0016791">
    <property type="term" value="F:phosphatase activity"/>
    <property type="evidence" value="ECO:0007669"/>
    <property type="project" value="TreeGrafter"/>
</dbReference>
<dbReference type="InterPro" id="IPR052016">
    <property type="entry name" value="Bact_Sigma-Reg"/>
</dbReference>
<dbReference type="PANTHER" id="PTHR43156:SF9">
    <property type="entry name" value="HAMP DOMAIN-CONTAINING PROTEIN"/>
    <property type="match status" value="1"/>
</dbReference>
<evidence type="ECO:0000256" key="1">
    <source>
        <dbReference type="ARBA" id="ARBA00022801"/>
    </source>
</evidence>
<keyword evidence="2" id="KW-0472">Membrane</keyword>
<dbReference type="Pfam" id="PF07228">
    <property type="entry name" value="SpoIIE"/>
    <property type="match status" value="1"/>
</dbReference>
<dbReference type="Gene3D" id="6.10.340.10">
    <property type="match status" value="1"/>
</dbReference>
<accession>A0A315ZIG9</accession>
<dbReference type="PANTHER" id="PTHR43156">
    <property type="entry name" value="STAGE II SPORULATION PROTEIN E-RELATED"/>
    <property type="match status" value="1"/>
</dbReference>
<dbReference type="GO" id="GO:0007165">
    <property type="term" value="P:signal transduction"/>
    <property type="evidence" value="ECO:0007669"/>
    <property type="project" value="InterPro"/>
</dbReference>
<keyword evidence="2" id="KW-0812">Transmembrane</keyword>
<dbReference type="InterPro" id="IPR036457">
    <property type="entry name" value="PPM-type-like_dom_sf"/>
</dbReference>
<evidence type="ECO:0000259" key="3">
    <source>
        <dbReference type="PROSITE" id="PS50885"/>
    </source>
</evidence>
<reference evidence="4 5" key="1">
    <citation type="submission" date="2018-03" db="EMBL/GenBank/DDBJ databases">
        <title>Genomic Encyclopedia of Archaeal and Bacterial Type Strains, Phase II (KMG-II): from individual species to whole genera.</title>
        <authorList>
            <person name="Goeker M."/>
        </authorList>
    </citation>
    <scope>NUCLEOTIDE SEQUENCE [LARGE SCALE GENOMIC DNA]</scope>
    <source>
        <strain evidence="4 5">DSM 28229</strain>
    </source>
</reference>
<dbReference type="SMART" id="SM00331">
    <property type="entry name" value="PP2C_SIG"/>
    <property type="match status" value="1"/>
</dbReference>
<keyword evidence="2" id="KW-1133">Transmembrane helix</keyword>
<dbReference type="SUPFAM" id="SSF158472">
    <property type="entry name" value="HAMP domain-like"/>
    <property type="match status" value="1"/>
</dbReference>
<dbReference type="Gene3D" id="3.60.40.10">
    <property type="entry name" value="PPM-type phosphatase domain"/>
    <property type="match status" value="1"/>
</dbReference>
<evidence type="ECO:0000313" key="5">
    <source>
        <dbReference type="Proteomes" id="UP000245535"/>
    </source>
</evidence>
<evidence type="ECO:0000313" key="4">
    <source>
        <dbReference type="EMBL" id="PWJ44618.1"/>
    </source>
</evidence>
<protein>
    <submittedName>
        <fullName evidence="4">Serine phosphatase RsbU (Regulator of sigma subunit)</fullName>
    </submittedName>
</protein>
<dbReference type="OrthoDB" id="1119265at2"/>
<name>A0A315ZIG9_SEDFL</name>
<feature type="transmembrane region" description="Helical" evidence="2">
    <location>
        <begin position="287"/>
        <end position="309"/>
    </location>
</feature>
<dbReference type="Pfam" id="PF00672">
    <property type="entry name" value="HAMP"/>
    <property type="match status" value="1"/>
</dbReference>
<organism evidence="4 5">
    <name type="scientific">Sediminitomix flava</name>
    <dbReference type="NCBI Taxonomy" id="379075"/>
    <lineage>
        <taxon>Bacteria</taxon>
        <taxon>Pseudomonadati</taxon>
        <taxon>Bacteroidota</taxon>
        <taxon>Cytophagia</taxon>
        <taxon>Cytophagales</taxon>
        <taxon>Flammeovirgaceae</taxon>
        <taxon>Sediminitomix</taxon>
    </lineage>
</organism>
<gene>
    <name evidence="4" type="ORF">BC781_101989</name>
</gene>
<dbReference type="SMART" id="SM00304">
    <property type="entry name" value="HAMP"/>
    <property type="match status" value="1"/>
</dbReference>
<evidence type="ECO:0000256" key="2">
    <source>
        <dbReference type="SAM" id="Phobius"/>
    </source>
</evidence>
<dbReference type="GO" id="GO:0016020">
    <property type="term" value="C:membrane"/>
    <property type="evidence" value="ECO:0007669"/>
    <property type="project" value="InterPro"/>
</dbReference>
<dbReference type="Proteomes" id="UP000245535">
    <property type="component" value="Unassembled WGS sequence"/>
</dbReference>
<dbReference type="InterPro" id="IPR003660">
    <property type="entry name" value="HAMP_dom"/>
</dbReference>
<comment type="caution">
    <text evidence="4">The sequence shown here is derived from an EMBL/GenBank/DDBJ whole genome shotgun (WGS) entry which is preliminary data.</text>
</comment>
<dbReference type="CDD" id="cd06225">
    <property type="entry name" value="HAMP"/>
    <property type="match status" value="1"/>
</dbReference>
<dbReference type="PROSITE" id="PS50885">
    <property type="entry name" value="HAMP"/>
    <property type="match status" value="1"/>
</dbReference>
<proteinExistence type="predicted"/>
<keyword evidence="1" id="KW-0378">Hydrolase</keyword>
<feature type="domain" description="HAMP" evidence="3">
    <location>
        <begin position="307"/>
        <end position="361"/>
    </location>
</feature>
<sequence length="700" mass="80557">MNIYFKIVTFSVFLVIGTVSTLYFFVSRESESFYQERVLTSLTEQAREGTQNIDRFLHQRMADIKAAAQDPIIRNENSTPKQLVKRLREIQSLNELYYSMSFFNMERIRIADSKGLSIGKKHSFSKYWKEITESNQDVVLDISRSESVGEIVLHFASFVKDEKGKKVGLIVSRILIPRLYEVFKHEEVKGHSIYSSPNTLIDLVNQNGILLYSSHRPQSVLKDGYYNQTVYGTFLNTSSDYFEDEDMLYVKSEEKGYLGYKGQHWTLFVAVPKSTILAPVKEMNQNLLYVVLSVLMLSILGALVFSHYYASPVVKLSEAAREIGEGKLDTRIELRGHAKDELGMLAKSINSMASRLKIRVNELSDLNTQLNGMNSKLQDNLNKIHEQKEEILSQRDQIRLQNVAMEDAFKRLEVRNKQQTASINYAKRIQEAMLPHIDQLKQVFPNSFIFNRPRDIVSGDFYWFDKVTIQGRDLFILACADCTGHGVPGALMSMLGSNLLTNIVDYQKYIEPAYILQKLHKDIQRELHQDVRNDSNDGMEISLCTIDLETLEMEFTGAGRPMLVIRDGELIEFKGDRIPIGGLQHPRQKTVDQLQTYRMQLEEGDMMYLYSDGFKDQIGGQGNGRIFTTRRFKGVLQEIHEQSHRRQEDSLQVVYEGWKGEHHQTDDILVLGVKVERVNMQVNSPKEFTRLNIQNESVEV</sequence>